<reference evidence="2" key="1">
    <citation type="submission" date="2018-11" db="EMBL/GenBank/DDBJ databases">
        <authorList>
            <person name="Alioto T."/>
            <person name="Alioto T."/>
        </authorList>
    </citation>
    <scope>NUCLEOTIDE SEQUENCE</scope>
</reference>
<feature type="transmembrane region" description="Helical" evidence="1">
    <location>
        <begin position="101"/>
        <end position="125"/>
    </location>
</feature>
<keyword evidence="1" id="KW-1133">Transmembrane helix</keyword>
<evidence type="ECO:0000313" key="3">
    <source>
        <dbReference type="Proteomes" id="UP000596742"/>
    </source>
</evidence>
<evidence type="ECO:0000313" key="2">
    <source>
        <dbReference type="EMBL" id="VDI06279.1"/>
    </source>
</evidence>
<dbReference type="OrthoDB" id="6130531at2759"/>
<dbReference type="EMBL" id="UYJE01001907">
    <property type="protein sequence ID" value="VDI06279.1"/>
    <property type="molecule type" value="Genomic_DNA"/>
</dbReference>
<protein>
    <submittedName>
        <fullName evidence="2">Uncharacterized protein</fullName>
    </submittedName>
</protein>
<accession>A0A8B6CK86</accession>
<name>A0A8B6CK86_MYTGA</name>
<keyword evidence="3" id="KW-1185">Reference proteome</keyword>
<keyword evidence="1" id="KW-0472">Membrane</keyword>
<evidence type="ECO:0000256" key="1">
    <source>
        <dbReference type="SAM" id="Phobius"/>
    </source>
</evidence>
<dbReference type="Proteomes" id="UP000596742">
    <property type="component" value="Unassembled WGS sequence"/>
</dbReference>
<keyword evidence="1" id="KW-0812">Transmembrane</keyword>
<proteinExistence type="predicted"/>
<gene>
    <name evidence="2" type="ORF">MGAL_10B021774</name>
</gene>
<dbReference type="AlphaFoldDB" id="A0A8B6CK86"/>
<comment type="caution">
    <text evidence="2">The sequence shown here is derived from an EMBL/GenBank/DDBJ whole genome shotgun (WGS) entry which is preliminary data.</text>
</comment>
<sequence>MHSQCSTLCNNGAVVNESNCECICNEKQNGTKCDCIYPFTGGYCDTCAFVTCENGGIFNATSCSCACLDGSGDPQCKVDQSTTAVSSTITPNGSNSGDSGMIMIIAVIGVAVIILIFFIGSWYIVFTFCKKKKYCVVSNKCCVYSKISCMVSNRCTDKTVFTKNSSSEIITKC</sequence>
<organism evidence="2 3">
    <name type="scientific">Mytilus galloprovincialis</name>
    <name type="common">Mediterranean mussel</name>
    <dbReference type="NCBI Taxonomy" id="29158"/>
    <lineage>
        <taxon>Eukaryota</taxon>
        <taxon>Metazoa</taxon>
        <taxon>Spiralia</taxon>
        <taxon>Lophotrochozoa</taxon>
        <taxon>Mollusca</taxon>
        <taxon>Bivalvia</taxon>
        <taxon>Autobranchia</taxon>
        <taxon>Pteriomorphia</taxon>
        <taxon>Mytilida</taxon>
        <taxon>Mytiloidea</taxon>
        <taxon>Mytilidae</taxon>
        <taxon>Mytilinae</taxon>
        <taxon>Mytilus</taxon>
    </lineage>
</organism>